<feature type="signal peptide" evidence="2">
    <location>
        <begin position="1"/>
        <end position="28"/>
    </location>
</feature>
<evidence type="ECO:0000256" key="1">
    <source>
        <dbReference type="PROSITE-ProRule" id="PRU00175"/>
    </source>
</evidence>
<feature type="chain" id="PRO_5030917782" description="RING-type domain-containing protein" evidence="2">
    <location>
        <begin position="29"/>
        <end position="617"/>
    </location>
</feature>
<gene>
    <name evidence="4" type="ORF">PBAH0796_LOCUS29433</name>
</gene>
<dbReference type="Pfam" id="PF13920">
    <property type="entry name" value="zf-C3HC4_3"/>
    <property type="match status" value="1"/>
</dbReference>
<protein>
    <recommendedName>
        <fullName evidence="3">RING-type domain-containing protein</fullName>
    </recommendedName>
</protein>
<evidence type="ECO:0000313" key="4">
    <source>
        <dbReference type="EMBL" id="CAD8385745.1"/>
    </source>
</evidence>
<accession>A0A7S0FYF1</accession>
<dbReference type="SUPFAM" id="SSF57850">
    <property type="entry name" value="RING/U-box"/>
    <property type="match status" value="1"/>
</dbReference>
<dbReference type="Gene3D" id="3.30.40.10">
    <property type="entry name" value="Zinc/RING finger domain, C3HC4 (zinc finger)"/>
    <property type="match status" value="1"/>
</dbReference>
<keyword evidence="1" id="KW-0862">Zinc</keyword>
<evidence type="ECO:0000256" key="2">
    <source>
        <dbReference type="SAM" id="SignalP"/>
    </source>
</evidence>
<sequence length="617" mass="68169">MVARGNLPRLHAFHCLFWSFSSWRCIAAKPTDSTAQTPAVAEAVLPPAVVVHGRRGPNSSINGVYIRDYSWQGQIGPCYRRSGATGQKAIFLYFEGEWRMGPSPEEGSVWAYARSDASSPLQIGVHWQVWDGQRVVLDPELQVSDTSVIPSVLFLSFSGAGVPPAIRAIQGMLLQQPGLWDGRPYYRHSAWDELFLLCSVPEGRWRLGPLPVGTTLRSNSSLLFAASAASVPQDIVEPWYVPVNETNHLPLDEGIVRLSTTSVLGVPATPRHRYPRHLLVEGVATANGAANGVYRRAPELLNQRPVYHKTDALRAASLWFAGGDWRLGPSIESGRAWVYVLSVAFSPLQIEDRWKHLDGQTEEAVRIADAVEAIPSIVVVAGERYAQQQRLCDARPVYRRDTQRLGEADVFLFFRAHEGEWWLGPVVGGTECYARAIGSQLRVIPEANELLWRQAVDEELRFAAETTTTPLPQGVAVLGDGRGWDEPHVILGIEDEPLVRALTWCSCLALVVAMATCGVPTGGCSWHSTTTRAAEVLGFFQKDDDSCSSLRKAYMAKTRNSLRSKASSLACVVCLEAPREILLLPCRHVCCCKACADRLERCPVCREWKTAFTKVFL</sequence>
<dbReference type="InterPro" id="IPR013083">
    <property type="entry name" value="Znf_RING/FYVE/PHD"/>
</dbReference>
<reference evidence="4" key="1">
    <citation type="submission" date="2021-01" db="EMBL/GenBank/DDBJ databases">
        <authorList>
            <person name="Corre E."/>
            <person name="Pelletier E."/>
            <person name="Niang G."/>
            <person name="Scheremetjew M."/>
            <person name="Finn R."/>
            <person name="Kale V."/>
            <person name="Holt S."/>
            <person name="Cochrane G."/>
            <person name="Meng A."/>
            <person name="Brown T."/>
            <person name="Cohen L."/>
        </authorList>
    </citation>
    <scope>NUCLEOTIDE SEQUENCE</scope>
    <source>
        <strain evidence="4">Pbaha01</strain>
    </source>
</reference>
<dbReference type="PROSITE" id="PS50089">
    <property type="entry name" value="ZF_RING_2"/>
    <property type="match status" value="1"/>
</dbReference>
<dbReference type="GO" id="GO:0008270">
    <property type="term" value="F:zinc ion binding"/>
    <property type="evidence" value="ECO:0007669"/>
    <property type="project" value="UniProtKB-KW"/>
</dbReference>
<dbReference type="GO" id="GO:0061630">
    <property type="term" value="F:ubiquitin protein ligase activity"/>
    <property type="evidence" value="ECO:0007669"/>
    <property type="project" value="UniProtKB-EC"/>
</dbReference>
<evidence type="ECO:0000259" key="3">
    <source>
        <dbReference type="PROSITE" id="PS50089"/>
    </source>
</evidence>
<dbReference type="InterPro" id="IPR001841">
    <property type="entry name" value="Znf_RING"/>
</dbReference>
<keyword evidence="2" id="KW-0732">Signal</keyword>
<organism evidence="4">
    <name type="scientific">Pyrodinium bahamense</name>
    <dbReference type="NCBI Taxonomy" id="73915"/>
    <lineage>
        <taxon>Eukaryota</taxon>
        <taxon>Sar</taxon>
        <taxon>Alveolata</taxon>
        <taxon>Dinophyceae</taxon>
        <taxon>Gonyaulacales</taxon>
        <taxon>Pyrocystaceae</taxon>
        <taxon>Pyrodinium</taxon>
    </lineage>
</organism>
<name>A0A7S0FYF1_9DINO</name>
<dbReference type="InterPro" id="IPR045194">
    <property type="entry name" value="MGRN1/RNF157-like"/>
</dbReference>
<keyword evidence="1" id="KW-0863">Zinc-finger</keyword>
<dbReference type="PANTHER" id="PTHR22996">
    <property type="entry name" value="MAHOGUNIN"/>
    <property type="match status" value="1"/>
</dbReference>
<dbReference type="EMBL" id="HBEG01048310">
    <property type="protein sequence ID" value="CAD8385745.1"/>
    <property type="molecule type" value="Transcribed_RNA"/>
</dbReference>
<dbReference type="PANTHER" id="PTHR22996:SF0">
    <property type="entry name" value="RE60872P-RELATED"/>
    <property type="match status" value="1"/>
</dbReference>
<dbReference type="GO" id="GO:0005737">
    <property type="term" value="C:cytoplasm"/>
    <property type="evidence" value="ECO:0007669"/>
    <property type="project" value="TreeGrafter"/>
</dbReference>
<feature type="domain" description="RING-type" evidence="3">
    <location>
        <begin position="571"/>
        <end position="606"/>
    </location>
</feature>
<dbReference type="GO" id="GO:0016567">
    <property type="term" value="P:protein ubiquitination"/>
    <property type="evidence" value="ECO:0007669"/>
    <property type="project" value="TreeGrafter"/>
</dbReference>
<proteinExistence type="predicted"/>
<dbReference type="AlphaFoldDB" id="A0A7S0FYF1"/>
<keyword evidence="1" id="KW-0479">Metal-binding</keyword>